<keyword evidence="2" id="KW-0378">Hydrolase</keyword>
<organism evidence="8 9">
    <name type="scientific">Halopseudomonas xinjiangensis</name>
    <dbReference type="NCBI Taxonomy" id="487184"/>
    <lineage>
        <taxon>Bacteria</taxon>
        <taxon>Pseudomonadati</taxon>
        <taxon>Pseudomonadota</taxon>
        <taxon>Gammaproteobacteria</taxon>
        <taxon>Pseudomonadales</taxon>
        <taxon>Pseudomonadaceae</taxon>
        <taxon>Halopseudomonas</taxon>
    </lineage>
</organism>
<dbReference type="CDD" id="cd17990">
    <property type="entry name" value="DEXHc_HrpB"/>
    <property type="match status" value="1"/>
</dbReference>
<dbReference type="PROSITE" id="PS51194">
    <property type="entry name" value="HELICASE_CTER"/>
    <property type="match status" value="1"/>
</dbReference>
<proteinExistence type="predicted"/>
<name>A0A1H1MKA9_9GAMM</name>
<dbReference type="SMART" id="SM00487">
    <property type="entry name" value="DEXDc"/>
    <property type="match status" value="1"/>
</dbReference>
<dbReference type="InterPro" id="IPR027417">
    <property type="entry name" value="P-loop_NTPase"/>
</dbReference>
<evidence type="ECO:0000259" key="6">
    <source>
        <dbReference type="PROSITE" id="PS51192"/>
    </source>
</evidence>
<evidence type="ECO:0000259" key="7">
    <source>
        <dbReference type="PROSITE" id="PS51194"/>
    </source>
</evidence>
<dbReference type="Pfam" id="PF24473">
    <property type="entry name" value="CON_HrpB"/>
    <property type="match status" value="1"/>
</dbReference>
<dbReference type="PANTHER" id="PTHR43519">
    <property type="entry name" value="ATP-DEPENDENT RNA HELICASE HRPB"/>
    <property type="match status" value="1"/>
</dbReference>
<evidence type="ECO:0000313" key="8">
    <source>
        <dbReference type="EMBL" id="SDR86389.1"/>
    </source>
</evidence>
<dbReference type="InterPro" id="IPR049614">
    <property type="entry name" value="HrpB_DEXH"/>
</dbReference>
<dbReference type="Gene3D" id="1.20.120.1080">
    <property type="match status" value="1"/>
</dbReference>
<keyword evidence="1" id="KW-0547">Nucleotide-binding</keyword>
<dbReference type="NCBIfam" id="TIGR01970">
    <property type="entry name" value="DEAH_box_HrpB"/>
    <property type="match status" value="1"/>
</dbReference>
<dbReference type="Gene3D" id="3.40.50.300">
    <property type="entry name" value="P-loop containing nucleotide triphosphate hydrolases"/>
    <property type="match status" value="2"/>
</dbReference>
<dbReference type="STRING" id="487184.SAMN05216421_0469"/>
<dbReference type="GO" id="GO:0003676">
    <property type="term" value="F:nucleic acid binding"/>
    <property type="evidence" value="ECO:0007669"/>
    <property type="project" value="InterPro"/>
</dbReference>
<dbReference type="SMART" id="SM00490">
    <property type="entry name" value="HELICc"/>
    <property type="match status" value="1"/>
</dbReference>
<dbReference type="InterPro" id="IPR001650">
    <property type="entry name" value="Helicase_C-like"/>
</dbReference>
<dbReference type="SMART" id="SM00847">
    <property type="entry name" value="HA2"/>
    <property type="match status" value="1"/>
</dbReference>
<evidence type="ECO:0000256" key="5">
    <source>
        <dbReference type="SAM" id="MobiDB-lite"/>
    </source>
</evidence>
<dbReference type="Pfam" id="PF08482">
    <property type="entry name" value="HrpB_C"/>
    <property type="match status" value="1"/>
</dbReference>
<evidence type="ECO:0000313" key="9">
    <source>
        <dbReference type="Proteomes" id="UP000243207"/>
    </source>
</evidence>
<sequence>MWLDQTLPVSEVLPELDRLLSSSAATVLVAPPGAGKTTLVPLALLDSAWLGGQKIILLEPRRLAARAAAERLAQLLGEPVGQTVGYRIRLESKVGPSTRIEVVTEGILHRQLQQDPELPGTGLVIFDEFHERSLDADLGLALCLQTQQYLRDEHSLKLLVMSATLAAEPISRLLGDAPIVRSEGRQYPVEIRYGAPAQPGPPSDRAVLDAVFDALAKEQGNLLVFLPGTAEIRRVQAELERSLDGSPEVVLAPLYGDLDLAAQRRAIAPPPDGQRKVVLATSIAETSLTIEGIRVVIDAGLAREAAFDPVSGMTRLQTRRVSRSAAEQRAGRAGRVAPGVCYRLWSAGQHEQLAAHAQPEILQADLAPLALRLAQWGIQQADELAWLDPPPVAALQQGRDLLERLGALRRDGGQWQVTDHGARIAELPMHPRLAHMLLRAKAIGLADTACRLAALLGERDVLRGGDSADITRRLDLFDDPRCEAGVDRGALSRARQLAGQWSRLLAGQPLEEAVDDPADAGWAGILLAMAYPDRIAQRRGESGQEYRLANGKAAGFPRADSLQSHAWLVVAALGGHAGQRNASIFLAAALEPGRLEQYLPEVFTTVDTLEWDSRSETLVAERQRRIGAVIFSRERLPQIDPQRRAAALCEVVRRQGLSLLPWTPALRQWQARVMLLRSAETAKGDGSEWPDLSDEHLLETLEDWLAPWLDRVTRLAHFGSLDLAGILASMLPWPLPARLDELAPTHWTVPTGSRIRIDYSETPPVLAVRLQEMFGSTATPRIAGGRVALKLHLLSPAQRPLQITQDLEGFWQGSYSDVKKDMKGRYPKHYWPDDPLQAEPTARAKPRK</sequence>
<dbReference type="GO" id="GO:0004386">
    <property type="term" value="F:helicase activity"/>
    <property type="evidence" value="ECO:0007669"/>
    <property type="project" value="UniProtKB-KW"/>
</dbReference>
<dbReference type="PROSITE" id="PS51192">
    <property type="entry name" value="HELICASE_ATP_BIND_1"/>
    <property type="match status" value="1"/>
</dbReference>
<dbReference type="EMBL" id="LT629736">
    <property type="protein sequence ID" value="SDR86389.1"/>
    <property type="molecule type" value="Genomic_DNA"/>
</dbReference>
<dbReference type="Pfam" id="PF00271">
    <property type="entry name" value="Helicase_C"/>
    <property type="match status" value="1"/>
</dbReference>
<dbReference type="CDD" id="cd18791">
    <property type="entry name" value="SF2_C_RHA"/>
    <property type="match status" value="1"/>
</dbReference>
<keyword evidence="4" id="KW-0067">ATP-binding</keyword>
<dbReference type="InterPro" id="IPR010225">
    <property type="entry name" value="HrpB"/>
</dbReference>
<evidence type="ECO:0000256" key="4">
    <source>
        <dbReference type="ARBA" id="ARBA00022840"/>
    </source>
</evidence>
<evidence type="ECO:0000256" key="1">
    <source>
        <dbReference type="ARBA" id="ARBA00022741"/>
    </source>
</evidence>
<dbReference type="PIRSF" id="PIRSF005496">
    <property type="entry name" value="ATP_hel_hrpB"/>
    <property type="match status" value="1"/>
</dbReference>
<keyword evidence="9" id="KW-1185">Reference proteome</keyword>
<dbReference type="InterPro" id="IPR014001">
    <property type="entry name" value="Helicase_ATP-bd"/>
</dbReference>
<dbReference type="PANTHER" id="PTHR43519:SF1">
    <property type="entry name" value="ATP-DEPENDENT RNA HELICASE HRPB"/>
    <property type="match status" value="1"/>
</dbReference>
<keyword evidence="3 8" id="KW-0347">Helicase</keyword>
<dbReference type="InterPro" id="IPR011545">
    <property type="entry name" value="DEAD/DEAH_box_helicase_dom"/>
</dbReference>
<dbReference type="InterPro" id="IPR007502">
    <property type="entry name" value="Helicase-assoc_dom"/>
</dbReference>
<feature type="region of interest" description="Disordered" evidence="5">
    <location>
        <begin position="825"/>
        <end position="848"/>
    </location>
</feature>
<gene>
    <name evidence="8" type="ORF">SAMN05216421_0469</name>
</gene>
<evidence type="ECO:0000256" key="3">
    <source>
        <dbReference type="ARBA" id="ARBA00022806"/>
    </source>
</evidence>
<protein>
    <submittedName>
        <fullName evidence="8">ATP-dependent helicase HrpB</fullName>
    </submittedName>
</protein>
<dbReference type="OrthoDB" id="9805617at2"/>
<dbReference type="InterPro" id="IPR056329">
    <property type="entry name" value="CON_HrpB"/>
</dbReference>
<dbReference type="Pfam" id="PF00270">
    <property type="entry name" value="DEAD"/>
    <property type="match status" value="1"/>
</dbReference>
<dbReference type="InterPro" id="IPR013689">
    <property type="entry name" value="RNA_helicase_ATP-dep_HrpB_C"/>
</dbReference>
<dbReference type="AlphaFoldDB" id="A0A1H1MKA9"/>
<dbReference type="FunFam" id="3.40.50.300:FF:002125">
    <property type="entry name" value="ATP-dependent helicase HrpB"/>
    <property type="match status" value="1"/>
</dbReference>
<dbReference type="GO" id="GO:0016787">
    <property type="term" value="F:hydrolase activity"/>
    <property type="evidence" value="ECO:0007669"/>
    <property type="project" value="UniProtKB-KW"/>
</dbReference>
<dbReference type="GO" id="GO:0005524">
    <property type="term" value="F:ATP binding"/>
    <property type="evidence" value="ECO:0007669"/>
    <property type="project" value="UniProtKB-KW"/>
</dbReference>
<feature type="domain" description="Helicase ATP-binding" evidence="6">
    <location>
        <begin position="17"/>
        <end position="183"/>
    </location>
</feature>
<accession>A0A1H1MKA9</accession>
<reference evidence="9" key="1">
    <citation type="submission" date="2016-10" db="EMBL/GenBank/DDBJ databases">
        <authorList>
            <person name="Varghese N."/>
            <person name="Submissions S."/>
        </authorList>
    </citation>
    <scope>NUCLEOTIDE SEQUENCE [LARGE SCALE GENOMIC DNA]</scope>
    <source>
        <strain evidence="9">NRRL B-51270</strain>
    </source>
</reference>
<feature type="domain" description="Helicase C-terminal" evidence="7">
    <location>
        <begin position="207"/>
        <end position="377"/>
    </location>
</feature>
<dbReference type="SUPFAM" id="SSF52540">
    <property type="entry name" value="P-loop containing nucleoside triphosphate hydrolases"/>
    <property type="match status" value="1"/>
</dbReference>
<dbReference type="Proteomes" id="UP000243207">
    <property type="component" value="Chromosome I"/>
</dbReference>
<evidence type="ECO:0000256" key="2">
    <source>
        <dbReference type="ARBA" id="ARBA00022801"/>
    </source>
</evidence>